<feature type="region of interest" description="Disordered" evidence="1">
    <location>
        <begin position="155"/>
        <end position="174"/>
    </location>
</feature>
<dbReference type="EMBL" id="CAADGH010000027">
    <property type="protein sequence ID" value="VFK75631.1"/>
    <property type="molecule type" value="Genomic_DNA"/>
</dbReference>
<name>A0A451BBF5_9GAMM</name>
<dbReference type="EMBL" id="CAADFO010000014">
    <property type="protein sequence ID" value="VFK25557.1"/>
    <property type="molecule type" value="Genomic_DNA"/>
</dbReference>
<sequence>MLCHSKYVGIPICRHPQTHAALSRHARETISRIYQESPLKRPYFLINVTTTFNKSNTTGVPCRKRSKTSIGRNGCPWTSHCSFSHRCGCGEKGASPSSKAAIIRIDHGILRNQFIGKYSLSEHWIYFEIPDLSKRKSVFRVLALTQSRSASWGDLITFPENPRQNDQKNSRSSKSVTSYQPFRFRIFRVREIAGNTDFSVTPLCNIVCFQSSVSQVFLFPRLFYSPFFLFPWRWPCVPRTLHQIWPAPRMLERIRINCANKLCEQRATIYP</sequence>
<accession>A0A451BBF5</accession>
<organism evidence="4">
    <name type="scientific">Candidatus Kentrum sp. MB</name>
    <dbReference type="NCBI Taxonomy" id="2138164"/>
    <lineage>
        <taxon>Bacteria</taxon>
        <taxon>Pseudomonadati</taxon>
        <taxon>Pseudomonadota</taxon>
        <taxon>Gammaproteobacteria</taxon>
        <taxon>Candidatus Kentrum</taxon>
    </lineage>
</organism>
<evidence type="ECO:0000313" key="4">
    <source>
        <dbReference type="EMBL" id="VFK75631.1"/>
    </source>
</evidence>
<evidence type="ECO:0000313" key="2">
    <source>
        <dbReference type="EMBL" id="VFK25557.1"/>
    </source>
</evidence>
<evidence type="ECO:0000313" key="3">
    <source>
        <dbReference type="EMBL" id="VFK31727.1"/>
    </source>
</evidence>
<protein>
    <submittedName>
        <fullName evidence="4">Uncharacterized protein</fullName>
    </submittedName>
</protein>
<reference evidence="4" key="1">
    <citation type="submission" date="2019-02" db="EMBL/GenBank/DDBJ databases">
        <authorList>
            <person name="Gruber-Vodicka R. H."/>
            <person name="Seah K. B. B."/>
        </authorList>
    </citation>
    <scope>NUCLEOTIDE SEQUENCE</scope>
    <source>
        <strain evidence="2">BECK_BZ197</strain>
        <strain evidence="4">BECK_BZ198</strain>
        <strain evidence="3">BECK_BZ199</strain>
    </source>
</reference>
<dbReference type="AlphaFoldDB" id="A0A451BBF5"/>
<gene>
    <name evidence="2" type="ORF">BECKMB1821G_GA0114241_101429</name>
    <name evidence="4" type="ORF">BECKMB1821H_GA0114242_102730</name>
    <name evidence="3" type="ORF">BECKMB1821I_GA0114274_102631</name>
</gene>
<dbReference type="EMBL" id="CAADFQ010000026">
    <property type="protein sequence ID" value="VFK31727.1"/>
    <property type="molecule type" value="Genomic_DNA"/>
</dbReference>
<evidence type="ECO:0000256" key="1">
    <source>
        <dbReference type="SAM" id="MobiDB-lite"/>
    </source>
</evidence>
<proteinExistence type="predicted"/>